<evidence type="ECO:0000259" key="1">
    <source>
        <dbReference type="Pfam" id="PF09423"/>
    </source>
</evidence>
<gene>
    <name evidence="3" type="ORF">L1857_14410</name>
</gene>
<sequence>MSVPITPSGDFHRRRFLASASAVAGAAALSQLPVGPAAAAPRPGGGEYPFKLGVASGEPAPTGAVLWTRLVPEPFTPGGGMPPKAAPVDWEVAADERFTRVAARGSTWALPQLAHSVHVEARGLAPDREYFYRFRYRHDISPVGRTRTTPAPGSPGGTLGFAFASCQSWDSGYYPSYRHMAQEDLDLVLHLGDYVYEGGIPADGGYRKVTTPDVLRTVPQDLERWRMQYALYKSDPDLQLAHARFPWLVVWDDHEVKNDYASTRQEHAGDIAALRAAAYQAWYEHQPVRPPANPASAGGPRIYRRLHWGGLAQIDMLDGRQYRDVPPCGWGEADACPAAYDPSVTMLGATQERWLYEGFAASRARWNILGNNVMLARLDHDGPGGSRLWHDAWDGFPAARKRLTDAWQQHDVRNPVVVTGDWHSTFVNDIHADFDRPGSPVIGTEIVGTSISSNGDGAVYGPYYGPMIQYNPHIKFFDGDRRGYVRCRVGKKEFRSDLRMVSTVSRADAPESTVASFVVEDGRPGAVRV</sequence>
<feature type="domain" description="Phospholipase D N-terminal" evidence="2">
    <location>
        <begin position="52"/>
        <end position="148"/>
    </location>
</feature>
<dbReference type="RefSeq" id="WP_249465313.1">
    <property type="nucleotide sequence ID" value="NZ_CP091196.1"/>
</dbReference>
<dbReference type="InterPro" id="IPR006311">
    <property type="entry name" value="TAT_signal"/>
</dbReference>
<dbReference type="PROSITE" id="PS51318">
    <property type="entry name" value="TAT"/>
    <property type="match status" value="1"/>
</dbReference>
<dbReference type="CDD" id="cd07389">
    <property type="entry name" value="MPP_PhoD"/>
    <property type="match status" value="1"/>
</dbReference>
<evidence type="ECO:0000259" key="2">
    <source>
        <dbReference type="Pfam" id="PF16655"/>
    </source>
</evidence>
<dbReference type="Pfam" id="PF16655">
    <property type="entry name" value="PhoD_N"/>
    <property type="match status" value="1"/>
</dbReference>
<dbReference type="InterPro" id="IPR032093">
    <property type="entry name" value="PhoD_N"/>
</dbReference>
<dbReference type="EMBL" id="CP091196">
    <property type="protein sequence ID" value="UQS23941.1"/>
    <property type="molecule type" value="Genomic_DNA"/>
</dbReference>
<dbReference type="SUPFAM" id="SSF56300">
    <property type="entry name" value="Metallo-dependent phosphatases"/>
    <property type="match status" value="1"/>
</dbReference>
<dbReference type="InterPro" id="IPR029052">
    <property type="entry name" value="Metallo-depent_PP-like"/>
</dbReference>
<keyword evidence="4" id="KW-1185">Reference proteome</keyword>
<accession>A0ABY4NV49</accession>
<dbReference type="InterPro" id="IPR038607">
    <property type="entry name" value="PhoD-like_sf"/>
</dbReference>
<protein>
    <submittedName>
        <fullName evidence="3">Alkaline phosphatase D family protein</fullName>
    </submittedName>
</protein>
<reference evidence="3" key="1">
    <citation type="submission" date="2022-01" db="EMBL/GenBank/DDBJ databases">
        <title>PSI-footprinting approach for the identification of protein synthesis inhibitor producers.</title>
        <authorList>
            <person name="Handel F."/>
            <person name="Kulik A."/>
            <person name="Wex K.W."/>
            <person name="Berscheid A."/>
            <person name="Saur J.S."/>
            <person name="Winkler A."/>
            <person name="Wibberg D."/>
            <person name="Kalinowski J."/>
            <person name="Broetz-Oesterhelt H."/>
            <person name="Mast Y."/>
        </authorList>
    </citation>
    <scope>NUCLEOTIDE SEQUENCE</scope>
    <source>
        <strain evidence="3">KNN 49.3e</strain>
    </source>
</reference>
<organism evidence="3 4">
    <name type="scientific">Amycolatopsis thermalba</name>
    <dbReference type="NCBI Taxonomy" id="944492"/>
    <lineage>
        <taxon>Bacteria</taxon>
        <taxon>Bacillati</taxon>
        <taxon>Actinomycetota</taxon>
        <taxon>Actinomycetes</taxon>
        <taxon>Pseudonocardiales</taxon>
        <taxon>Pseudonocardiaceae</taxon>
        <taxon>Amycolatopsis</taxon>
    </lineage>
</organism>
<name>A0ABY4NV49_9PSEU</name>
<dbReference type="PANTHER" id="PTHR43606">
    <property type="entry name" value="PHOSPHATASE, PUTATIVE (AFU_ORTHOLOGUE AFUA_6G08710)-RELATED"/>
    <property type="match status" value="1"/>
</dbReference>
<dbReference type="Proteomes" id="UP000830158">
    <property type="component" value="Chromosome"/>
</dbReference>
<dbReference type="Gene3D" id="2.60.40.380">
    <property type="entry name" value="Purple acid phosphatase-like, N-terminal"/>
    <property type="match status" value="1"/>
</dbReference>
<feature type="domain" description="PhoD-like phosphatase metallophosphatase" evidence="1">
    <location>
        <begin position="161"/>
        <end position="497"/>
    </location>
</feature>
<evidence type="ECO:0000313" key="4">
    <source>
        <dbReference type="Proteomes" id="UP000830158"/>
    </source>
</evidence>
<dbReference type="InterPro" id="IPR018946">
    <property type="entry name" value="PhoD-like_MPP"/>
</dbReference>
<dbReference type="PANTHER" id="PTHR43606:SF2">
    <property type="entry name" value="ALKALINE PHOSPHATASE FAMILY PROTEIN (AFU_ORTHOLOGUE AFUA_5G03860)"/>
    <property type="match status" value="1"/>
</dbReference>
<proteinExistence type="predicted"/>
<dbReference type="InterPro" id="IPR052900">
    <property type="entry name" value="Phospholipid_Metab_Enz"/>
</dbReference>
<evidence type="ECO:0000313" key="3">
    <source>
        <dbReference type="EMBL" id="UQS23941.1"/>
    </source>
</evidence>
<dbReference type="Gene3D" id="3.60.21.70">
    <property type="entry name" value="PhoD-like phosphatase"/>
    <property type="match status" value="1"/>
</dbReference>
<dbReference type="Pfam" id="PF09423">
    <property type="entry name" value="PhoD"/>
    <property type="match status" value="1"/>
</dbReference>